<dbReference type="InterPro" id="IPR008928">
    <property type="entry name" value="6-hairpin_glycosidase_sf"/>
</dbReference>
<gene>
    <name evidence="11" type="ORF">BWI95_08855</name>
</gene>
<dbReference type="Gene3D" id="1.50.10.10">
    <property type="match status" value="1"/>
</dbReference>
<keyword evidence="5" id="KW-0136">Cellulose degradation</keyword>
<protein>
    <recommendedName>
        <fullName evidence="9">Glucanase</fullName>
        <ecNumber evidence="9">3.2.1.-</ecNumber>
    </recommendedName>
</protein>
<reference evidence="11 12" key="1">
    <citation type="submission" date="2017-01" db="EMBL/GenBank/DDBJ databases">
        <authorList>
            <person name="Cao J.-M."/>
        </authorList>
    </citation>
    <scope>NUCLEOTIDE SEQUENCE [LARGE SCALE GENOMIC DNA]</scope>
    <source>
        <strain evidence="11 12">888-76</strain>
    </source>
</reference>
<sequence>MFKPLFAAMVMLTSLLFSTVSQAATAWESYKARFLMPDGRIVDTGNNNVSHTEGQGFAMLMAVGNNDKAAFDSMWHWTHTTLQNKENGLFYWRYNPVEADPIADKNDATDGDILIAWALLKAGERWNLPAYTAASDAITQAVLKHTVINFAGYHVMLPGAKGFNLNSRVTLNPSYFIFPAWQDFANRSHRVIWQQLIDDGQKMVGKMAFGKPRLPTDWVSLSADGTFSPATEWPPRMSYDAIRVPLYIAWHNPQSPLLTPWRSWWQGFERSKTPAWVNVTSNENAPYNMNEGLLAVRDLTVGEPTGEPQITAQDDYYSASLKMLVWLAQQR</sequence>
<dbReference type="InterPro" id="IPR012341">
    <property type="entry name" value="6hp_glycosidase-like_sf"/>
</dbReference>
<dbReference type="SUPFAM" id="SSF48208">
    <property type="entry name" value="Six-hairpin glycosidases"/>
    <property type="match status" value="1"/>
</dbReference>
<evidence type="ECO:0000256" key="7">
    <source>
        <dbReference type="ARBA" id="ARBA00023326"/>
    </source>
</evidence>
<feature type="chain" id="PRO_5032994462" description="Glucanase" evidence="10">
    <location>
        <begin position="24"/>
        <end position="331"/>
    </location>
</feature>
<evidence type="ECO:0000256" key="2">
    <source>
        <dbReference type="ARBA" id="ARBA00009209"/>
    </source>
</evidence>
<dbReference type="AlphaFoldDB" id="A0A807LEV6"/>
<evidence type="ECO:0000313" key="12">
    <source>
        <dbReference type="Proteomes" id="UP000187148"/>
    </source>
</evidence>
<dbReference type="RefSeq" id="WP_076769352.1">
    <property type="nucleotide sequence ID" value="NZ_CP019445.1"/>
</dbReference>
<dbReference type="GO" id="GO:0008810">
    <property type="term" value="F:cellulase activity"/>
    <property type="evidence" value="ECO:0007669"/>
    <property type="project" value="UniProtKB-EC"/>
</dbReference>
<evidence type="ECO:0000256" key="1">
    <source>
        <dbReference type="ARBA" id="ARBA00000966"/>
    </source>
</evidence>
<keyword evidence="4 9" id="KW-0378">Hydrolase</keyword>
<dbReference type="KEGG" id="kco:BWI95_08855"/>
<keyword evidence="7 9" id="KW-0119">Carbohydrate metabolism</keyword>
<feature type="active site" description="Nucleophile" evidence="8">
    <location>
        <position position="110"/>
    </location>
</feature>
<dbReference type="InterPro" id="IPR019834">
    <property type="entry name" value="Glyco_hydro_8_CS"/>
</dbReference>
<evidence type="ECO:0000256" key="5">
    <source>
        <dbReference type="ARBA" id="ARBA00023001"/>
    </source>
</evidence>
<organism evidence="11 12">
    <name type="scientific">Kosakonia cowanii JCM 10956 = DSM 18146</name>
    <dbReference type="NCBI Taxonomy" id="1300165"/>
    <lineage>
        <taxon>Bacteria</taxon>
        <taxon>Pseudomonadati</taxon>
        <taxon>Pseudomonadota</taxon>
        <taxon>Gammaproteobacteria</taxon>
        <taxon>Enterobacterales</taxon>
        <taxon>Enterobacteriaceae</taxon>
        <taxon>Kosakonia</taxon>
    </lineage>
</organism>
<keyword evidence="7 9" id="KW-0624">Polysaccharide degradation</keyword>
<evidence type="ECO:0000256" key="10">
    <source>
        <dbReference type="SAM" id="SignalP"/>
    </source>
</evidence>
<evidence type="ECO:0000313" key="11">
    <source>
        <dbReference type="EMBL" id="APZ05156.1"/>
    </source>
</evidence>
<evidence type="ECO:0000256" key="8">
    <source>
        <dbReference type="PROSITE-ProRule" id="PRU10058"/>
    </source>
</evidence>
<comment type="catalytic activity">
    <reaction evidence="1">
        <text>Endohydrolysis of (1-&gt;4)-beta-D-glucosidic linkages in cellulose, lichenin and cereal beta-D-glucans.</text>
        <dbReference type="EC" id="3.2.1.4"/>
    </reaction>
</comment>
<accession>A0A807LEV6</accession>
<feature type="signal peptide" evidence="10">
    <location>
        <begin position="1"/>
        <end position="23"/>
    </location>
</feature>
<keyword evidence="3 10" id="KW-0732">Signal</keyword>
<dbReference type="Pfam" id="PF01270">
    <property type="entry name" value="Glyco_hydro_8"/>
    <property type="match status" value="1"/>
</dbReference>
<proteinExistence type="inferred from homology"/>
<evidence type="ECO:0000256" key="9">
    <source>
        <dbReference type="RuleBase" id="RU361167"/>
    </source>
</evidence>
<dbReference type="Proteomes" id="UP000187148">
    <property type="component" value="Chromosome"/>
</dbReference>
<comment type="similarity">
    <text evidence="2 9">Belongs to the glycosyl hydrolase 8 (cellulase D) family.</text>
</comment>
<dbReference type="EMBL" id="CP019445">
    <property type="protein sequence ID" value="APZ05156.1"/>
    <property type="molecule type" value="Genomic_DNA"/>
</dbReference>
<dbReference type="PRINTS" id="PR00735">
    <property type="entry name" value="GLHYDRLASE8"/>
</dbReference>
<keyword evidence="6 9" id="KW-0326">Glycosidase</keyword>
<evidence type="ECO:0000256" key="3">
    <source>
        <dbReference type="ARBA" id="ARBA00022729"/>
    </source>
</evidence>
<evidence type="ECO:0000256" key="4">
    <source>
        <dbReference type="ARBA" id="ARBA00022801"/>
    </source>
</evidence>
<dbReference type="InterPro" id="IPR002037">
    <property type="entry name" value="Glyco_hydro_8"/>
</dbReference>
<dbReference type="EC" id="3.2.1.-" evidence="9"/>
<dbReference type="GO" id="GO:0030245">
    <property type="term" value="P:cellulose catabolic process"/>
    <property type="evidence" value="ECO:0007669"/>
    <property type="project" value="UniProtKB-KW"/>
</dbReference>
<dbReference type="PROSITE" id="PS00812">
    <property type="entry name" value="GLYCOSYL_HYDROL_F8"/>
    <property type="match status" value="1"/>
</dbReference>
<name>A0A807LEV6_9ENTR</name>
<evidence type="ECO:0000256" key="6">
    <source>
        <dbReference type="ARBA" id="ARBA00023295"/>
    </source>
</evidence>
<keyword evidence="12" id="KW-1185">Reference proteome</keyword>